<organism evidence="2 3">
    <name type="scientific">Kangsaoukella pontilimi</name>
    <dbReference type="NCBI Taxonomy" id="2691042"/>
    <lineage>
        <taxon>Bacteria</taxon>
        <taxon>Pseudomonadati</taxon>
        <taxon>Pseudomonadota</taxon>
        <taxon>Alphaproteobacteria</taxon>
        <taxon>Rhodobacterales</taxon>
        <taxon>Paracoccaceae</taxon>
        <taxon>Kangsaoukella</taxon>
    </lineage>
</organism>
<dbReference type="InterPro" id="IPR011250">
    <property type="entry name" value="OMP/PagP_B-barrel"/>
</dbReference>
<evidence type="ECO:0000259" key="1">
    <source>
        <dbReference type="Pfam" id="PF01298"/>
    </source>
</evidence>
<dbReference type="InterPro" id="IPR001677">
    <property type="entry name" value="TbpB_B_D"/>
</dbReference>
<dbReference type="AlphaFoldDB" id="A0A7C9IS40"/>
<keyword evidence="3" id="KW-1185">Reference proteome</keyword>
<dbReference type="RefSeq" id="WP_160763470.1">
    <property type="nucleotide sequence ID" value="NZ_WUPT01000001.1"/>
</dbReference>
<evidence type="ECO:0000313" key="2">
    <source>
        <dbReference type="EMBL" id="MXQ07605.1"/>
    </source>
</evidence>
<proteinExistence type="predicted"/>
<dbReference type="SUPFAM" id="SSF56925">
    <property type="entry name" value="OMPA-like"/>
    <property type="match status" value="1"/>
</dbReference>
<evidence type="ECO:0000313" key="3">
    <source>
        <dbReference type="Proteomes" id="UP000480350"/>
    </source>
</evidence>
<protein>
    <recommendedName>
        <fullName evidence="1">Transferrin-binding protein B C-lobe/N-lobe beta-barrel domain-containing protein</fullName>
    </recommendedName>
</protein>
<reference evidence="2 3" key="2">
    <citation type="submission" date="2020-03" db="EMBL/GenBank/DDBJ databases">
        <title>Kangsaoukella pontilimi gen. nov., sp. nov., a new member of the family Rhodobacteraceae isolated from a tidal mudflat.</title>
        <authorList>
            <person name="Kim I.S."/>
        </authorList>
    </citation>
    <scope>NUCLEOTIDE SEQUENCE [LARGE SCALE GENOMIC DNA]</scope>
    <source>
        <strain evidence="2 3">GH1-50</strain>
    </source>
</reference>
<dbReference type="Proteomes" id="UP000480350">
    <property type="component" value="Unassembled WGS sequence"/>
</dbReference>
<dbReference type="EMBL" id="WUPT01000001">
    <property type="protein sequence ID" value="MXQ07605.1"/>
    <property type="molecule type" value="Genomic_DNA"/>
</dbReference>
<accession>A0A7C9IS40</accession>
<dbReference type="Gene3D" id="2.40.160.90">
    <property type="match status" value="1"/>
</dbReference>
<comment type="caution">
    <text evidence="2">The sequence shown here is derived from an EMBL/GenBank/DDBJ whole genome shotgun (WGS) entry which is preliminary data.</text>
</comment>
<feature type="domain" description="Transferrin-binding protein B C-lobe/N-lobe beta-barrel" evidence="1">
    <location>
        <begin position="164"/>
        <end position="272"/>
    </location>
</feature>
<reference evidence="2 3" key="1">
    <citation type="submission" date="2019-12" db="EMBL/GenBank/DDBJ databases">
        <authorList>
            <person name="Lee S.D."/>
        </authorList>
    </citation>
    <scope>NUCLEOTIDE SEQUENCE [LARGE SCALE GENOMIC DNA]</scope>
    <source>
        <strain evidence="2 3">GH1-50</strain>
    </source>
</reference>
<sequence length="304" mass="31108">MYGTYGFVGFAALCLLTGCGSGGTSVPAGSLPLATGDQVLADALGKPLAVKLVRFETDYGTGRSGLVVTDEVLTLTSVDEASGDVTFRITVRGQTLNFVTGAGGVVATDSAGKDWTGYENSGGDYSATVGLYHYDFGGGAGDFDTEGFFVFGFATDPATIAAKTEALRYSGSFDGYGGVLDETGAIQEEESYGTGSIELFVDFDGMLLDGSLSGNYDGYGSISGSIDETSIAGNGFQTTFTPDCDFGRTCTSNTVIRGTFYGPDAEETSGLIAFDETVLDTATGTGDRLLSGAGFTLTGDAGPL</sequence>
<dbReference type="Pfam" id="PF01298">
    <property type="entry name" value="TbpB_B_D"/>
    <property type="match status" value="1"/>
</dbReference>
<gene>
    <name evidence="2" type="ORF">GQ651_07075</name>
</gene>
<name>A0A7C9IS40_9RHOB</name>